<dbReference type="CDD" id="cd02440">
    <property type="entry name" value="AdoMet_MTases"/>
    <property type="match status" value="1"/>
</dbReference>
<dbReference type="EMBL" id="JAHRHJ020000002">
    <property type="protein sequence ID" value="KAH9327191.1"/>
    <property type="molecule type" value="Genomic_DNA"/>
</dbReference>
<dbReference type="OMA" id="LVMDRRW"/>
<evidence type="ECO:0000313" key="5">
    <source>
        <dbReference type="EMBL" id="KAH9327191.1"/>
    </source>
</evidence>
<dbReference type="AlphaFoldDB" id="A0AA38GRH7"/>
<dbReference type="Proteomes" id="UP000824469">
    <property type="component" value="Unassembled WGS sequence"/>
</dbReference>
<keyword evidence="2" id="KW-0489">Methyltransferase</keyword>
<gene>
    <name evidence="5" type="ORF">KI387_007369</name>
</gene>
<reference evidence="5 6" key="1">
    <citation type="journal article" date="2021" name="Nat. Plants">
        <title>The Taxus genome provides insights into paclitaxel biosynthesis.</title>
        <authorList>
            <person name="Xiong X."/>
            <person name="Gou J."/>
            <person name="Liao Q."/>
            <person name="Li Y."/>
            <person name="Zhou Q."/>
            <person name="Bi G."/>
            <person name="Li C."/>
            <person name="Du R."/>
            <person name="Wang X."/>
            <person name="Sun T."/>
            <person name="Guo L."/>
            <person name="Liang H."/>
            <person name="Lu P."/>
            <person name="Wu Y."/>
            <person name="Zhang Z."/>
            <person name="Ro D.K."/>
            <person name="Shang Y."/>
            <person name="Huang S."/>
            <person name="Yan J."/>
        </authorList>
    </citation>
    <scope>NUCLEOTIDE SEQUENCE [LARGE SCALE GENOMIC DNA]</scope>
    <source>
        <strain evidence="5">Ta-2019</strain>
    </source>
</reference>
<comment type="caution">
    <text evidence="5">The sequence shown here is derived from an EMBL/GenBank/DDBJ whole genome shotgun (WGS) entry which is preliminary data.</text>
</comment>
<feature type="domain" description="Methyltransferase type 12" evidence="4">
    <location>
        <begin position="94"/>
        <end position="195"/>
    </location>
</feature>
<evidence type="ECO:0000256" key="2">
    <source>
        <dbReference type="ARBA" id="ARBA00022603"/>
    </source>
</evidence>
<dbReference type="InterPro" id="IPR019410">
    <property type="entry name" value="Methyltransf_16"/>
</dbReference>
<dbReference type="GO" id="GO:0008173">
    <property type="term" value="F:RNA methyltransferase activity"/>
    <property type="evidence" value="ECO:0007669"/>
    <property type="project" value="UniProtKB-ARBA"/>
</dbReference>
<dbReference type="PANTHER" id="PTHR22809">
    <property type="entry name" value="METHYLTRANSFERASE-RELATED"/>
    <property type="match status" value="1"/>
</dbReference>
<name>A0AA38GRH7_TAXCH</name>
<keyword evidence="3" id="KW-0808">Transferase</keyword>
<evidence type="ECO:0000313" key="6">
    <source>
        <dbReference type="Proteomes" id="UP000824469"/>
    </source>
</evidence>
<proteinExistence type="inferred from homology"/>
<dbReference type="SUPFAM" id="SSF53335">
    <property type="entry name" value="S-adenosyl-L-methionine-dependent methyltransferases"/>
    <property type="match status" value="2"/>
</dbReference>
<accession>A0AA38GRH7</accession>
<comment type="similarity">
    <text evidence="1">Belongs to the methyltransferase superfamily. METL family.</text>
</comment>
<dbReference type="InterPro" id="IPR029063">
    <property type="entry name" value="SAM-dependent_MTases_sf"/>
</dbReference>
<dbReference type="InterPro" id="IPR013217">
    <property type="entry name" value="Methyltransf_12"/>
</dbReference>
<dbReference type="InterPro" id="IPR026113">
    <property type="entry name" value="METTL2/6/8-like"/>
</dbReference>
<evidence type="ECO:0000256" key="3">
    <source>
        <dbReference type="ARBA" id="ARBA00022679"/>
    </source>
</evidence>
<keyword evidence="6" id="KW-1185">Reference proteome</keyword>
<sequence>MASCEGESDNAQKKKIQIYSTPTDLVSVFWKEKYEKDAKKYWDIFYKRHENRFFKDRHYLDKEWGHYFFELARNQWNFPGSAGTESVFRKKVVLEVGCGAGNTVFPLLSTFPDLFVYACDFSPRAINLVKAHKDYKEERVHAFVCDVTVDDLTVEIPPASVDIVTMIFVLSAVSPEKMSQALKNISRVLKPNGHVLLRDYAIGDLAQERLISKEQKISENFYVRGDGTRVFYFSEEALTSLFINDGFVSEKIEVHCKRIENRSRELVMDRRWIQGAFCSPNVELQPLWSDVQRKKEEDIEYKPLICDEHEQTAVRNFLEETDDGAEVDLSESIGLEMLGGVPAANEVFDILIGDQTFNLKCLSKEYQHTCKSTGFMLWESARMLSPLLAANPDIFAGKTVLELGCGSTGICSMVAAKFSELVVASDGDLAVMDLLTENIKANTRHWSPRKLVCERLEWGNKAHVNAVRSLSPQGFDVILGTDVAYVEDAIIPLFETARALISIEDIGKPRPAVILCHVIRQVHEGYIISVASQYGFCLEDKWPSDSDE</sequence>
<organism evidence="5 6">
    <name type="scientific">Taxus chinensis</name>
    <name type="common">Chinese yew</name>
    <name type="synonym">Taxus wallichiana var. chinensis</name>
    <dbReference type="NCBI Taxonomy" id="29808"/>
    <lineage>
        <taxon>Eukaryota</taxon>
        <taxon>Viridiplantae</taxon>
        <taxon>Streptophyta</taxon>
        <taxon>Embryophyta</taxon>
        <taxon>Tracheophyta</taxon>
        <taxon>Spermatophyta</taxon>
        <taxon>Pinopsida</taxon>
        <taxon>Pinidae</taxon>
        <taxon>Conifers II</taxon>
        <taxon>Cupressales</taxon>
        <taxon>Taxaceae</taxon>
        <taxon>Taxus</taxon>
    </lineage>
</organism>
<dbReference type="Pfam" id="PF08242">
    <property type="entry name" value="Methyltransf_12"/>
    <property type="match status" value="1"/>
</dbReference>
<dbReference type="GO" id="GO:0008757">
    <property type="term" value="F:S-adenosylmethionine-dependent methyltransferase activity"/>
    <property type="evidence" value="ECO:0007669"/>
    <property type="project" value="UniProtKB-ARBA"/>
</dbReference>
<evidence type="ECO:0000259" key="4">
    <source>
        <dbReference type="Pfam" id="PF08242"/>
    </source>
</evidence>
<feature type="non-terminal residue" evidence="5">
    <location>
        <position position="548"/>
    </location>
</feature>
<dbReference type="Gene3D" id="3.40.50.150">
    <property type="entry name" value="Vaccinia Virus protein VP39"/>
    <property type="match status" value="2"/>
</dbReference>
<evidence type="ECO:0000256" key="1">
    <source>
        <dbReference type="ARBA" id="ARBA00009725"/>
    </source>
</evidence>
<protein>
    <recommendedName>
        <fullName evidence="4">Methyltransferase type 12 domain-containing protein</fullName>
    </recommendedName>
</protein>
<dbReference type="GO" id="GO:0032259">
    <property type="term" value="P:methylation"/>
    <property type="evidence" value="ECO:0007669"/>
    <property type="project" value="UniProtKB-KW"/>
</dbReference>
<dbReference type="PANTHER" id="PTHR22809:SF5">
    <property type="entry name" value="TRNA N(3)-METHYLCYTIDINE METHYLTRANSFERASE METTL6"/>
    <property type="match status" value="1"/>
</dbReference>
<dbReference type="Pfam" id="PF10294">
    <property type="entry name" value="Methyltransf_16"/>
    <property type="match status" value="1"/>
</dbReference>